<dbReference type="Proteomes" id="UP000319783">
    <property type="component" value="Unassembled WGS sequence"/>
</dbReference>
<sequence>MASNWFIYINIRTIHHLLPGKSHRKCFRFPIWLFKRGRRNKNLPPRHLPCAHINNQVSDNPCQIIEITFTYLTNFTIFGKNFVSRERFYTS</sequence>
<gene>
    <name evidence="1" type="ORF">JETT_2856</name>
</gene>
<proteinExistence type="predicted"/>
<reference evidence="1 2" key="1">
    <citation type="submission" date="2019-04" db="EMBL/GenBank/DDBJ databases">
        <title>Genome of a novel bacterium Candidatus Jettenia ecosi reconstructed from metagenome of an anammox bioreactor.</title>
        <authorList>
            <person name="Mardanov A.V."/>
            <person name="Beletsky A.V."/>
            <person name="Ravin N.V."/>
            <person name="Botchkova E.A."/>
            <person name="Litti Y.V."/>
            <person name="Nozhevnikova A.N."/>
        </authorList>
    </citation>
    <scope>NUCLEOTIDE SEQUENCE [LARGE SCALE GENOMIC DNA]</scope>
    <source>
        <strain evidence="1">J2</strain>
    </source>
</reference>
<protein>
    <submittedName>
        <fullName evidence="1">Uncharacterized protein</fullName>
    </submittedName>
</protein>
<comment type="caution">
    <text evidence="1">The sequence shown here is derived from an EMBL/GenBank/DDBJ whole genome shotgun (WGS) entry which is preliminary data.</text>
</comment>
<evidence type="ECO:0000313" key="1">
    <source>
        <dbReference type="EMBL" id="TLD40864.1"/>
    </source>
</evidence>
<evidence type="ECO:0000313" key="2">
    <source>
        <dbReference type="Proteomes" id="UP000319783"/>
    </source>
</evidence>
<organism evidence="1 2">
    <name type="scientific">Candidatus Jettenia ecosi</name>
    <dbReference type="NCBI Taxonomy" id="2494326"/>
    <lineage>
        <taxon>Bacteria</taxon>
        <taxon>Pseudomonadati</taxon>
        <taxon>Planctomycetota</taxon>
        <taxon>Candidatus Brocadiia</taxon>
        <taxon>Candidatus Brocadiales</taxon>
        <taxon>Candidatus Brocadiaceae</taxon>
        <taxon>Candidatus Jettenia</taxon>
    </lineage>
</organism>
<dbReference type="AlphaFoldDB" id="A0A533Q8B0"/>
<name>A0A533Q8B0_9BACT</name>
<dbReference type="EMBL" id="SULG01000074">
    <property type="protein sequence ID" value="TLD40864.1"/>
    <property type="molecule type" value="Genomic_DNA"/>
</dbReference>
<accession>A0A533Q8B0</accession>